<evidence type="ECO:0000256" key="2">
    <source>
        <dbReference type="ARBA" id="ARBA00023125"/>
    </source>
</evidence>
<dbReference type="OrthoDB" id="8906692at2"/>
<dbReference type="InterPro" id="IPR036388">
    <property type="entry name" value="WH-like_DNA-bd_sf"/>
</dbReference>
<dbReference type="PROSITE" id="PS01117">
    <property type="entry name" value="HTH_MARR_1"/>
    <property type="match status" value="1"/>
</dbReference>
<dbReference type="Pfam" id="PF12802">
    <property type="entry name" value="MarR_2"/>
    <property type="match status" value="1"/>
</dbReference>
<sequence>MSRAAHDQNLHLDDYFPYLLNRAGSRIAEAFSAETRRRGVSLQMWRVLAAVNDRGPLRMGDLSEATSIEGSTLTRLVQQMERKGLVERVRRDADQRVVRVVRTEAGRRIAAELIPLAMDYEARALEGLGAEDVARLKTLLRQVYANMDRQAR</sequence>
<dbReference type="GO" id="GO:0003677">
    <property type="term" value="F:DNA binding"/>
    <property type="evidence" value="ECO:0007669"/>
    <property type="project" value="UniProtKB-KW"/>
</dbReference>
<evidence type="ECO:0000313" key="5">
    <source>
        <dbReference type="EMBL" id="PJK31220.1"/>
    </source>
</evidence>
<dbReference type="Proteomes" id="UP000229498">
    <property type="component" value="Unassembled WGS sequence"/>
</dbReference>
<dbReference type="GO" id="GO:0003700">
    <property type="term" value="F:DNA-binding transcription factor activity"/>
    <property type="evidence" value="ECO:0007669"/>
    <property type="project" value="InterPro"/>
</dbReference>
<dbReference type="EMBL" id="PHIG01000007">
    <property type="protein sequence ID" value="PJK31220.1"/>
    <property type="molecule type" value="Genomic_DNA"/>
</dbReference>
<dbReference type="InterPro" id="IPR023187">
    <property type="entry name" value="Tscrpt_reg_MarR-type_CS"/>
</dbReference>
<dbReference type="PANTHER" id="PTHR33164:SF64">
    <property type="entry name" value="TRANSCRIPTIONAL REGULATOR SLYA"/>
    <property type="match status" value="1"/>
</dbReference>
<dbReference type="RefSeq" id="WP_109796164.1">
    <property type="nucleotide sequence ID" value="NZ_PHIG01000007.1"/>
</dbReference>
<keyword evidence="1" id="KW-0805">Transcription regulation</keyword>
<protein>
    <submittedName>
        <fullName evidence="5">MarR family transcriptional regulator</fullName>
    </submittedName>
</protein>
<proteinExistence type="predicted"/>
<reference evidence="5 6" key="1">
    <citation type="submission" date="2017-11" db="EMBL/GenBank/DDBJ databases">
        <title>Draft genome sequence of Rhizobiales bacterium SY3-13.</title>
        <authorList>
            <person name="Sun C."/>
        </authorList>
    </citation>
    <scope>NUCLEOTIDE SEQUENCE [LARGE SCALE GENOMIC DNA]</scope>
    <source>
        <strain evidence="5 6">SY3-13</strain>
    </source>
</reference>
<comment type="caution">
    <text evidence="5">The sequence shown here is derived from an EMBL/GenBank/DDBJ whole genome shotgun (WGS) entry which is preliminary data.</text>
</comment>
<feature type="domain" description="HTH marR-type" evidence="4">
    <location>
        <begin position="13"/>
        <end position="145"/>
    </location>
</feature>
<keyword evidence="6" id="KW-1185">Reference proteome</keyword>
<evidence type="ECO:0000256" key="1">
    <source>
        <dbReference type="ARBA" id="ARBA00023015"/>
    </source>
</evidence>
<dbReference type="InterPro" id="IPR000835">
    <property type="entry name" value="HTH_MarR-typ"/>
</dbReference>
<accession>A0A2M9G691</accession>
<dbReference type="SUPFAM" id="SSF46785">
    <property type="entry name" value="Winged helix' DNA-binding domain"/>
    <property type="match status" value="1"/>
</dbReference>
<keyword evidence="2" id="KW-0238">DNA-binding</keyword>
<dbReference type="GO" id="GO:0006950">
    <property type="term" value="P:response to stress"/>
    <property type="evidence" value="ECO:0007669"/>
    <property type="project" value="TreeGrafter"/>
</dbReference>
<gene>
    <name evidence="5" type="ORF">CVT23_03040</name>
</gene>
<dbReference type="PRINTS" id="PR00598">
    <property type="entry name" value="HTHMARR"/>
</dbReference>
<evidence type="ECO:0000313" key="6">
    <source>
        <dbReference type="Proteomes" id="UP000229498"/>
    </source>
</evidence>
<keyword evidence="3" id="KW-0804">Transcription</keyword>
<dbReference type="PANTHER" id="PTHR33164">
    <property type="entry name" value="TRANSCRIPTIONAL REGULATOR, MARR FAMILY"/>
    <property type="match status" value="1"/>
</dbReference>
<evidence type="ECO:0000259" key="4">
    <source>
        <dbReference type="PROSITE" id="PS50995"/>
    </source>
</evidence>
<dbReference type="PROSITE" id="PS50995">
    <property type="entry name" value="HTH_MARR_2"/>
    <property type="match status" value="1"/>
</dbReference>
<organism evidence="5 6">
    <name type="scientific">Minwuia thermotolerans</name>
    <dbReference type="NCBI Taxonomy" id="2056226"/>
    <lineage>
        <taxon>Bacteria</taxon>
        <taxon>Pseudomonadati</taxon>
        <taxon>Pseudomonadota</taxon>
        <taxon>Alphaproteobacteria</taxon>
        <taxon>Minwuiales</taxon>
        <taxon>Minwuiaceae</taxon>
        <taxon>Minwuia</taxon>
    </lineage>
</organism>
<dbReference type="InterPro" id="IPR036390">
    <property type="entry name" value="WH_DNA-bd_sf"/>
</dbReference>
<name>A0A2M9G691_9PROT</name>
<evidence type="ECO:0000256" key="3">
    <source>
        <dbReference type="ARBA" id="ARBA00023163"/>
    </source>
</evidence>
<dbReference type="InterPro" id="IPR039422">
    <property type="entry name" value="MarR/SlyA-like"/>
</dbReference>
<dbReference type="SMART" id="SM00347">
    <property type="entry name" value="HTH_MARR"/>
    <property type="match status" value="1"/>
</dbReference>
<dbReference type="AlphaFoldDB" id="A0A2M9G691"/>
<dbReference type="Gene3D" id="1.10.10.10">
    <property type="entry name" value="Winged helix-like DNA-binding domain superfamily/Winged helix DNA-binding domain"/>
    <property type="match status" value="1"/>
</dbReference>